<comment type="caution">
    <text evidence="4">The sequence shown here is derived from an EMBL/GenBank/DDBJ whole genome shotgun (WGS) entry which is preliminary data.</text>
</comment>
<dbReference type="EMBL" id="PYAW01000003">
    <property type="protein sequence ID" value="PSL46140.1"/>
    <property type="molecule type" value="Genomic_DNA"/>
</dbReference>
<dbReference type="AlphaFoldDB" id="A0A2P8HIY8"/>
<proteinExistence type="predicted"/>
<feature type="signal peptide" evidence="2">
    <location>
        <begin position="1"/>
        <end position="21"/>
    </location>
</feature>
<dbReference type="InterPro" id="IPR050114">
    <property type="entry name" value="UPF0173_UPF0282_UlaG_hydrolase"/>
</dbReference>
<dbReference type="Pfam" id="PF12706">
    <property type="entry name" value="Lactamase_B_2"/>
    <property type="match status" value="1"/>
</dbReference>
<evidence type="ECO:0000313" key="4">
    <source>
        <dbReference type="EMBL" id="PSL46140.1"/>
    </source>
</evidence>
<keyword evidence="5" id="KW-1185">Reference proteome</keyword>
<dbReference type="SUPFAM" id="SSF56281">
    <property type="entry name" value="Metallo-hydrolase/oxidoreductase"/>
    <property type="match status" value="1"/>
</dbReference>
<feature type="chain" id="PRO_5015120032" evidence="2">
    <location>
        <begin position="22"/>
        <end position="289"/>
    </location>
</feature>
<dbReference type="Gene3D" id="3.60.15.10">
    <property type="entry name" value="Ribonuclease Z/Hydroxyacylglutathione hydrolase-like"/>
    <property type="match status" value="1"/>
</dbReference>
<dbReference type="GO" id="GO:0016787">
    <property type="term" value="F:hydrolase activity"/>
    <property type="evidence" value="ECO:0007669"/>
    <property type="project" value="UniProtKB-KW"/>
</dbReference>
<dbReference type="OrthoDB" id="9805728at2"/>
<evidence type="ECO:0000313" key="5">
    <source>
        <dbReference type="Proteomes" id="UP000240971"/>
    </source>
</evidence>
<keyword evidence="1" id="KW-0378">Hydrolase</keyword>
<dbReference type="InterPro" id="IPR001279">
    <property type="entry name" value="Metallo-B-lactamas"/>
</dbReference>
<evidence type="ECO:0000256" key="1">
    <source>
        <dbReference type="ARBA" id="ARBA00022801"/>
    </source>
</evidence>
<accession>A0A2P8HIY8</accession>
<dbReference type="RefSeq" id="WP_106528945.1">
    <property type="nucleotide sequence ID" value="NZ_PYAW01000003.1"/>
</dbReference>
<evidence type="ECO:0000259" key="3">
    <source>
        <dbReference type="Pfam" id="PF12706"/>
    </source>
</evidence>
<evidence type="ECO:0000256" key="2">
    <source>
        <dbReference type="SAM" id="SignalP"/>
    </source>
</evidence>
<protein>
    <submittedName>
        <fullName evidence="4">L-ascorbate metabolism protein UlaG (Beta-lactamase superfamily)</fullName>
    </submittedName>
</protein>
<dbReference type="InterPro" id="IPR036866">
    <property type="entry name" value="RibonucZ/Hydroxyglut_hydro"/>
</dbReference>
<gene>
    <name evidence="4" type="ORF">CLV51_103116</name>
</gene>
<feature type="domain" description="Metallo-beta-lactamase" evidence="3">
    <location>
        <begin position="77"/>
        <end position="252"/>
    </location>
</feature>
<reference evidence="4 5" key="1">
    <citation type="submission" date="2018-03" db="EMBL/GenBank/DDBJ databases">
        <title>Genomic Encyclopedia of Archaeal and Bacterial Type Strains, Phase II (KMG-II): from individual species to whole genera.</title>
        <authorList>
            <person name="Goeker M."/>
        </authorList>
    </citation>
    <scope>NUCLEOTIDE SEQUENCE [LARGE SCALE GENOMIC DNA]</scope>
    <source>
        <strain evidence="4 5">DSM 24859</strain>
    </source>
</reference>
<sequence>MKPLKISLLIICVALAQISIAQSRKSFQWIGGPTYALQLGSFKILTDPMLSPKSDTAFMIKKHPTTGALNAYITRYADPASFDTAGIDLLLISHPHADHFDREGRQKLNKQLSVVAPAVNKDMLLNWGFVNTHGLNWGDTMIINKSSETLRIIAVKAMHTKDEPLRTELGKGNGYIVEYTNGSHVYRIYWTGDTVWFDEIQDLTRYGKINLLVPDMGAVGSDGKIGRRGLNADDCLKIIKALNPDLISPVHHSTFSMYVEPISILQHTLDATGYRKRLKIIEPGAIIKL</sequence>
<dbReference type="PANTHER" id="PTHR43546">
    <property type="entry name" value="UPF0173 METAL-DEPENDENT HYDROLASE MJ1163-RELATED"/>
    <property type="match status" value="1"/>
</dbReference>
<dbReference type="PANTHER" id="PTHR43546:SF9">
    <property type="entry name" value="L-ASCORBATE-6-PHOSPHATE LACTONASE ULAG-RELATED"/>
    <property type="match status" value="1"/>
</dbReference>
<keyword evidence="2" id="KW-0732">Signal</keyword>
<name>A0A2P8HIY8_CHINA</name>
<organism evidence="4 5">
    <name type="scientific">Chitinophaga niastensis</name>
    <dbReference type="NCBI Taxonomy" id="536980"/>
    <lineage>
        <taxon>Bacteria</taxon>
        <taxon>Pseudomonadati</taxon>
        <taxon>Bacteroidota</taxon>
        <taxon>Chitinophagia</taxon>
        <taxon>Chitinophagales</taxon>
        <taxon>Chitinophagaceae</taxon>
        <taxon>Chitinophaga</taxon>
    </lineage>
</organism>
<dbReference type="Proteomes" id="UP000240971">
    <property type="component" value="Unassembled WGS sequence"/>
</dbReference>